<dbReference type="EMBL" id="JARKIB010000095">
    <property type="protein sequence ID" value="KAJ7742277.1"/>
    <property type="molecule type" value="Genomic_DNA"/>
</dbReference>
<dbReference type="AlphaFoldDB" id="A0AAD7IHE0"/>
<evidence type="ECO:0000313" key="1">
    <source>
        <dbReference type="EMBL" id="KAJ7742277.1"/>
    </source>
</evidence>
<sequence length="149" mass="17743">MVFEKIVRTKDEEMRKGREGVWAGMHTRVEPARYGSRRERKATHRDPLFPTFPAEWGDAPWACRGRAPWDQRLHGVGSRGAGRCRRRFRLHRIVSHWILGERLASRIKMHVREMEMRQRVICTRFRLSEFLLPDIAPTSRHCWLLQLDS</sequence>
<dbReference type="Proteomes" id="UP001215598">
    <property type="component" value="Unassembled WGS sequence"/>
</dbReference>
<proteinExistence type="predicted"/>
<accession>A0AAD7IHE0</accession>
<comment type="caution">
    <text evidence="1">The sequence shown here is derived from an EMBL/GenBank/DDBJ whole genome shotgun (WGS) entry which is preliminary data.</text>
</comment>
<name>A0AAD7IHE0_9AGAR</name>
<keyword evidence="2" id="KW-1185">Reference proteome</keyword>
<gene>
    <name evidence="1" type="ORF">B0H16DRAFT_1024090</name>
</gene>
<evidence type="ECO:0000313" key="2">
    <source>
        <dbReference type="Proteomes" id="UP001215598"/>
    </source>
</evidence>
<protein>
    <submittedName>
        <fullName evidence="1">Uncharacterized protein</fullName>
    </submittedName>
</protein>
<reference evidence="1" key="1">
    <citation type="submission" date="2023-03" db="EMBL/GenBank/DDBJ databases">
        <title>Massive genome expansion in bonnet fungi (Mycena s.s.) driven by repeated elements and novel gene families across ecological guilds.</title>
        <authorList>
            <consortium name="Lawrence Berkeley National Laboratory"/>
            <person name="Harder C.B."/>
            <person name="Miyauchi S."/>
            <person name="Viragh M."/>
            <person name="Kuo A."/>
            <person name="Thoen E."/>
            <person name="Andreopoulos B."/>
            <person name="Lu D."/>
            <person name="Skrede I."/>
            <person name="Drula E."/>
            <person name="Henrissat B."/>
            <person name="Morin E."/>
            <person name="Kohler A."/>
            <person name="Barry K."/>
            <person name="LaButti K."/>
            <person name="Morin E."/>
            <person name="Salamov A."/>
            <person name="Lipzen A."/>
            <person name="Mereny Z."/>
            <person name="Hegedus B."/>
            <person name="Baldrian P."/>
            <person name="Stursova M."/>
            <person name="Weitz H."/>
            <person name="Taylor A."/>
            <person name="Grigoriev I.V."/>
            <person name="Nagy L.G."/>
            <person name="Martin F."/>
            <person name="Kauserud H."/>
        </authorList>
    </citation>
    <scope>NUCLEOTIDE SEQUENCE</scope>
    <source>
        <strain evidence="1">CBHHK182m</strain>
    </source>
</reference>
<organism evidence="1 2">
    <name type="scientific">Mycena metata</name>
    <dbReference type="NCBI Taxonomy" id="1033252"/>
    <lineage>
        <taxon>Eukaryota</taxon>
        <taxon>Fungi</taxon>
        <taxon>Dikarya</taxon>
        <taxon>Basidiomycota</taxon>
        <taxon>Agaricomycotina</taxon>
        <taxon>Agaricomycetes</taxon>
        <taxon>Agaricomycetidae</taxon>
        <taxon>Agaricales</taxon>
        <taxon>Marasmiineae</taxon>
        <taxon>Mycenaceae</taxon>
        <taxon>Mycena</taxon>
    </lineage>
</organism>